<sequence length="93" mass="10328">MTSDEVTEDQFSGGIFTNSRPLHGPTARTYVKRIPCPLISESLSAFIPDTFISLQYIDENLPGSVNSFPRINRIISDGVEVRKRPSPPFTEDG</sequence>
<evidence type="ECO:0000313" key="1">
    <source>
        <dbReference type="EMBL" id="GFX98029.1"/>
    </source>
</evidence>
<dbReference type="EMBL" id="BMAU01021201">
    <property type="protein sequence ID" value="GFX98029.1"/>
    <property type="molecule type" value="Genomic_DNA"/>
</dbReference>
<protein>
    <submittedName>
        <fullName evidence="1">Uncharacterized protein</fullName>
    </submittedName>
</protein>
<dbReference type="AlphaFoldDB" id="A0A8X6RSK2"/>
<comment type="caution">
    <text evidence="1">The sequence shown here is derived from an EMBL/GenBank/DDBJ whole genome shotgun (WGS) entry which is preliminary data.</text>
</comment>
<dbReference type="Proteomes" id="UP000887159">
    <property type="component" value="Unassembled WGS sequence"/>
</dbReference>
<evidence type="ECO:0000313" key="2">
    <source>
        <dbReference type="Proteomes" id="UP000887159"/>
    </source>
</evidence>
<proteinExistence type="predicted"/>
<name>A0A8X6RSK2_TRICX</name>
<organism evidence="1 2">
    <name type="scientific">Trichonephila clavipes</name>
    <name type="common">Golden silk orbweaver</name>
    <name type="synonym">Nephila clavipes</name>
    <dbReference type="NCBI Taxonomy" id="2585209"/>
    <lineage>
        <taxon>Eukaryota</taxon>
        <taxon>Metazoa</taxon>
        <taxon>Ecdysozoa</taxon>
        <taxon>Arthropoda</taxon>
        <taxon>Chelicerata</taxon>
        <taxon>Arachnida</taxon>
        <taxon>Araneae</taxon>
        <taxon>Araneomorphae</taxon>
        <taxon>Entelegynae</taxon>
        <taxon>Araneoidea</taxon>
        <taxon>Nephilidae</taxon>
        <taxon>Trichonephila</taxon>
    </lineage>
</organism>
<accession>A0A8X6RSK2</accession>
<keyword evidence="2" id="KW-1185">Reference proteome</keyword>
<gene>
    <name evidence="1" type="ORF">TNCV_4906791</name>
</gene>
<reference evidence="1" key="1">
    <citation type="submission" date="2020-08" db="EMBL/GenBank/DDBJ databases">
        <title>Multicomponent nature underlies the extraordinary mechanical properties of spider dragline silk.</title>
        <authorList>
            <person name="Kono N."/>
            <person name="Nakamura H."/>
            <person name="Mori M."/>
            <person name="Yoshida Y."/>
            <person name="Ohtoshi R."/>
            <person name="Malay A.D."/>
            <person name="Moran D.A.P."/>
            <person name="Tomita M."/>
            <person name="Numata K."/>
            <person name="Arakawa K."/>
        </authorList>
    </citation>
    <scope>NUCLEOTIDE SEQUENCE</scope>
</reference>